<name>X0T620_9ZZZZ</name>
<dbReference type="GO" id="GO:0003678">
    <property type="term" value="F:DNA helicase activity"/>
    <property type="evidence" value="ECO:0007669"/>
    <property type="project" value="InterPro"/>
</dbReference>
<dbReference type="InterPro" id="IPR007694">
    <property type="entry name" value="DNA_helicase_DnaB-like_C"/>
</dbReference>
<dbReference type="Gene3D" id="3.40.50.300">
    <property type="entry name" value="P-loop containing nucleotide triphosphate hydrolases"/>
    <property type="match status" value="1"/>
</dbReference>
<dbReference type="PANTHER" id="PTHR30153">
    <property type="entry name" value="REPLICATIVE DNA HELICASE DNAB"/>
    <property type="match status" value="1"/>
</dbReference>
<evidence type="ECO:0000259" key="1">
    <source>
        <dbReference type="PROSITE" id="PS51199"/>
    </source>
</evidence>
<dbReference type="GO" id="GO:0006260">
    <property type="term" value="P:DNA replication"/>
    <property type="evidence" value="ECO:0007669"/>
    <property type="project" value="InterPro"/>
</dbReference>
<dbReference type="SUPFAM" id="SSF52540">
    <property type="entry name" value="P-loop containing nucleoside triphosphate hydrolases"/>
    <property type="match status" value="1"/>
</dbReference>
<evidence type="ECO:0000313" key="2">
    <source>
        <dbReference type="EMBL" id="GAF82796.1"/>
    </source>
</evidence>
<dbReference type="EMBL" id="BARS01003438">
    <property type="protein sequence ID" value="GAF82796.1"/>
    <property type="molecule type" value="Genomic_DNA"/>
</dbReference>
<sequence length="116" mass="13226">PRLPKHEQVGDIAMRLKELARELNIPVVALAQVSRKVESREDKRPLMGDIKDSGTIEQEADSILTLYRDEVYNEDSPDKGTCEVNFKKNRHGGTGLVRVQWSAPTMRFNDLTPMNY</sequence>
<dbReference type="InterPro" id="IPR027417">
    <property type="entry name" value="P-loop_NTPase"/>
</dbReference>
<dbReference type="GO" id="GO:0005829">
    <property type="term" value="C:cytosol"/>
    <property type="evidence" value="ECO:0007669"/>
    <property type="project" value="TreeGrafter"/>
</dbReference>
<reference evidence="2" key="1">
    <citation type="journal article" date="2014" name="Front. Microbiol.">
        <title>High frequency of phylogenetically diverse reductive dehalogenase-homologous genes in deep subseafloor sedimentary metagenomes.</title>
        <authorList>
            <person name="Kawai M."/>
            <person name="Futagami T."/>
            <person name="Toyoda A."/>
            <person name="Takaki Y."/>
            <person name="Nishi S."/>
            <person name="Hori S."/>
            <person name="Arai W."/>
            <person name="Tsubouchi T."/>
            <person name="Morono Y."/>
            <person name="Uchiyama I."/>
            <person name="Ito T."/>
            <person name="Fujiyama A."/>
            <person name="Inagaki F."/>
            <person name="Takami H."/>
        </authorList>
    </citation>
    <scope>NUCLEOTIDE SEQUENCE</scope>
    <source>
        <strain evidence="2">Expedition CK06-06</strain>
    </source>
</reference>
<gene>
    <name evidence="2" type="ORF">S01H1_06658</name>
</gene>
<comment type="caution">
    <text evidence="2">The sequence shown here is derived from an EMBL/GenBank/DDBJ whole genome shotgun (WGS) entry which is preliminary data.</text>
</comment>
<feature type="non-terminal residue" evidence="2">
    <location>
        <position position="1"/>
    </location>
</feature>
<dbReference type="Pfam" id="PF03796">
    <property type="entry name" value="DnaB_C"/>
    <property type="match status" value="1"/>
</dbReference>
<dbReference type="AlphaFoldDB" id="X0T620"/>
<dbReference type="GO" id="GO:0005524">
    <property type="term" value="F:ATP binding"/>
    <property type="evidence" value="ECO:0007669"/>
    <property type="project" value="InterPro"/>
</dbReference>
<dbReference type="PROSITE" id="PS51199">
    <property type="entry name" value="SF4_HELICASE"/>
    <property type="match status" value="1"/>
</dbReference>
<accession>X0T620</accession>
<feature type="domain" description="SF4 helicase" evidence="1">
    <location>
        <begin position="1"/>
        <end position="115"/>
    </location>
</feature>
<proteinExistence type="predicted"/>
<organism evidence="2">
    <name type="scientific">marine sediment metagenome</name>
    <dbReference type="NCBI Taxonomy" id="412755"/>
    <lineage>
        <taxon>unclassified sequences</taxon>
        <taxon>metagenomes</taxon>
        <taxon>ecological metagenomes</taxon>
    </lineage>
</organism>
<protein>
    <recommendedName>
        <fullName evidence="1">SF4 helicase domain-containing protein</fullName>
    </recommendedName>
</protein>
<dbReference type="PANTHER" id="PTHR30153:SF2">
    <property type="entry name" value="REPLICATIVE DNA HELICASE"/>
    <property type="match status" value="1"/>
</dbReference>